<dbReference type="GO" id="GO:0005737">
    <property type="term" value="C:cytoplasm"/>
    <property type="evidence" value="ECO:0007669"/>
    <property type="project" value="UniProtKB-SubCell"/>
</dbReference>
<comment type="similarity">
    <text evidence="3">Belongs to the acetyltransferase family. NAA40 subfamily.</text>
</comment>
<comment type="catalytic activity">
    <reaction evidence="11">
        <text>N-terminal L-seryl-[histone H4] + acetyl-CoA = N-terminal N(alpha)-acetyl-L-seryl-[histone H4] + CoA + H(+)</text>
        <dbReference type="Rhea" id="RHEA:50596"/>
        <dbReference type="Rhea" id="RHEA-COMP:12740"/>
        <dbReference type="Rhea" id="RHEA-COMP:12743"/>
        <dbReference type="ChEBI" id="CHEBI:15378"/>
        <dbReference type="ChEBI" id="CHEBI:57287"/>
        <dbReference type="ChEBI" id="CHEBI:57288"/>
        <dbReference type="ChEBI" id="CHEBI:64738"/>
        <dbReference type="ChEBI" id="CHEBI:83690"/>
        <dbReference type="EC" id="2.3.1.257"/>
    </reaction>
</comment>
<dbReference type="Proteomes" id="UP000800092">
    <property type="component" value="Unassembled WGS sequence"/>
</dbReference>
<dbReference type="OrthoDB" id="424551at2759"/>
<dbReference type="GO" id="GO:0043998">
    <property type="term" value="F:histone H2A acetyltransferase activity"/>
    <property type="evidence" value="ECO:0007669"/>
    <property type="project" value="InterPro"/>
</dbReference>
<dbReference type="PROSITE" id="PS51186">
    <property type="entry name" value="GNAT"/>
    <property type="match status" value="1"/>
</dbReference>
<keyword evidence="6" id="KW-0963">Cytoplasm</keyword>
<evidence type="ECO:0000256" key="8">
    <source>
        <dbReference type="ARBA" id="ARBA00023242"/>
    </source>
</evidence>
<dbReference type="EMBL" id="ML991792">
    <property type="protein sequence ID" value="KAF2235304.1"/>
    <property type="molecule type" value="Genomic_DNA"/>
</dbReference>
<dbReference type="EC" id="2.3.1.257" evidence="4"/>
<reference evidence="13" key="1">
    <citation type="journal article" date="2020" name="Stud. Mycol.">
        <title>101 Dothideomycetes genomes: a test case for predicting lifestyles and emergence of pathogens.</title>
        <authorList>
            <person name="Haridas S."/>
            <person name="Albert R."/>
            <person name="Binder M."/>
            <person name="Bloem J."/>
            <person name="Labutti K."/>
            <person name="Salamov A."/>
            <person name="Andreopoulos B."/>
            <person name="Baker S."/>
            <person name="Barry K."/>
            <person name="Bills G."/>
            <person name="Bluhm B."/>
            <person name="Cannon C."/>
            <person name="Castanera R."/>
            <person name="Culley D."/>
            <person name="Daum C."/>
            <person name="Ezra D."/>
            <person name="Gonzalez J."/>
            <person name="Henrissat B."/>
            <person name="Kuo A."/>
            <person name="Liang C."/>
            <person name="Lipzen A."/>
            <person name="Lutzoni F."/>
            <person name="Magnuson J."/>
            <person name="Mondo S."/>
            <person name="Nolan M."/>
            <person name="Ohm R."/>
            <person name="Pangilinan J."/>
            <person name="Park H.-J."/>
            <person name="Ramirez L."/>
            <person name="Alfaro M."/>
            <person name="Sun H."/>
            <person name="Tritt A."/>
            <person name="Yoshinaga Y."/>
            <person name="Zwiers L.-H."/>
            <person name="Turgeon B."/>
            <person name="Goodwin S."/>
            <person name="Spatafora J."/>
            <person name="Crous P."/>
            <person name="Grigoriev I."/>
        </authorList>
    </citation>
    <scope>NUCLEOTIDE SEQUENCE</scope>
    <source>
        <strain evidence="13">Tuck. ex Michener</strain>
    </source>
</reference>
<dbReference type="PANTHER" id="PTHR20531:SF1">
    <property type="entry name" value="N-ALPHA-ACETYLTRANSFERASE 40"/>
    <property type="match status" value="1"/>
</dbReference>
<dbReference type="InterPro" id="IPR039949">
    <property type="entry name" value="NAA40"/>
</dbReference>
<dbReference type="GO" id="GO:1990189">
    <property type="term" value="F:protein N-terminal-serine acetyltransferase activity"/>
    <property type="evidence" value="ECO:0007669"/>
    <property type="project" value="UniProtKB-EC"/>
</dbReference>
<accession>A0A6A6HAY4</accession>
<dbReference type="SUPFAM" id="SSF55729">
    <property type="entry name" value="Acyl-CoA N-acyltransferases (Nat)"/>
    <property type="match status" value="1"/>
</dbReference>
<sequence length="230" mass="26014">MGVLQSSHIKEERDQPIVEVTNHFSSATFSCKYLPAKLSLFAIESKAYGVNFRYAEELSQAESMACFKLVELTSAAAYKSSSRGWKPKAKEQEMSDKDMRYLLVQQDNLLQNEGAQASDDKASDKAVVEGFLSFMITEEDDYEVLYIYEIHLGPCLRKHGIGRKLMHYAEEIASKVGLEKVMLTVFTSNEAAESFYRKIGYTDDEYSPAPKILRNGVVKRPDYIIMSKAV</sequence>
<comment type="subcellular location">
    <subcellularLocation>
        <location evidence="2">Cytoplasm</location>
    </subcellularLocation>
    <subcellularLocation>
        <location evidence="1">Nucleus</location>
    </subcellularLocation>
</comment>
<dbReference type="InterPro" id="IPR016181">
    <property type="entry name" value="Acyl_CoA_acyltransferase"/>
</dbReference>
<keyword evidence="7 13" id="KW-0808">Transferase</keyword>
<dbReference type="CDD" id="cd04301">
    <property type="entry name" value="NAT_SF"/>
    <property type="match status" value="1"/>
</dbReference>
<keyword evidence="9 13" id="KW-0012">Acyltransferase</keyword>
<dbReference type="GO" id="GO:0005634">
    <property type="term" value="C:nucleus"/>
    <property type="evidence" value="ECO:0007669"/>
    <property type="project" value="UniProtKB-SubCell"/>
</dbReference>
<evidence type="ECO:0000256" key="2">
    <source>
        <dbReference type="ARBA" id="ARBA00004496"/>
    </source>
</evidence>
<dbReference type="PANTHER" id="PTHR20531">
    <property type="entry name" value="N-ALPHA-ACETYLTRANSFERASE 40"/>
    <property type="match status" value="1"/>
</dbReference>
<evidence type="ECO:0000256" key="10">
    <source>
        <dbReference type="ARBA" id="ARBA00047821"/>
    </source>
</evidence>
<evidence type="ECO:0000256" key="9">
    <source>
        <dbReference type="ARBA" id="ARBA00023315"/>
    </source>
</evidence>
<evidence type="ECO:0000256" key="1">
    <source>
        <dbReference type="ARBA" id="ARBA00004123"/>
    </source>
</evidence>
<dbReference type="AlphaFoldDB" id="A0A6A6HAY4"/>
<organism evidence="13 14">
    <name type="scientific">Viridothelium virens</name>
    <name type="common">Speckled blister lichen</name>
    <name type="synonym">Trypethelium virens</name>
    <dbReference type="NCBI Taxonomy" id="1048519"/>
    <lineage>
        <taxon>Eukaryota</taxon>
        <taxon>Fungi</taxon>
        <taxon>Dikarya</taxon>
        <taxon>Ascomycota</taxon>
        <taxon>Pezizomycotina</taxon>
        <taxon>Dothideomycetes</taxon>
        <taxon>Dothideomycetes incertae sedis</taxon>
        <taxon>Trypetheliales</taxon>
        <taxon>Trypetheliaceae</taxon>
        <taxon>Viridothelium</taxon>
    </lineage>
</organism>
<comment type="catalytic activity">
    <reaction evidence="10">
        <text>N-terminal L-seryl-[histone H2A] + acetyl-CoA = N-terminal N(alpha)-acetyl-L-seryl-[histone H2A] + CoA + H(+)</text>
        <dbReference type="Rhea" id="RHEA:50600"/>
        <dbReference type="Rhea" id="RHEA-COMP:12742"/>
        <dbReference type="Rhea" id="RHEA-COMP:12744"/>
        <dbReference type="ChEBI" id="CHEBI:15378"/>
        <dbReference type="ChEBI" id="CHEBI:57287"/>
        <dbReference type="ChEBI" id="CHEBI:57288"/>
        <dbReference type="ChEBI" id="CHEBI:64738"/>
        <dbReference type="ChEBI" id="CHEBI:83690"/>
        <dbReference type="EC" id="2.3.1.257"/>
    </reaction>
</comment>
<evidence type="ECO:0000313" key="13">
    <source>
        <dbReference type="EMBL" id="KAF2235304.1"/>
    </source>
</evidence>
<gene>
    <name evidence="13" type="ORF">EV356DRAFT_500530</name>
</gene>
<evidence type="ECO:0000256" key="6">
    <source>
        <dbReference type="ARBA" id="ARBA00022490"/>
    </source>
</evidence>
<feature type="domain" description="N-acetyltransferase" evidence="12">
    <location>
        <begin position="87"/>
        <end position="230"/>
    </location>
</feature>
<evidence type="ECO:0000256" key="5">
    <source>
        <dbReference type="ARBA" id="ARBA00015043"/>
    </source>
</evidence>
<evidence type="ECO:0000259" key="12">
    <source>
        <dbReference type="PROSITE" id="PS51186"/>
    </source>
</evidence>
<dbReference type="Gene3D" id="3.40.630.30">
    <property type="match status" value="1"/>
</dbReference>
<evidence type="ECO:0000256" key="4">
    <source>
        <dbReference type="ARBA" id="ARBA00012950"/>
    </source>
</evidence>
<evidence type="ECO:0000313" key="14">
    <source>
        <dbReference type="Proteomes" id="UP000800092"/>
    </source>
</evidence>
<name>A0A6A6HAY4_VIRVR</name>
<dbReference type="Pfam" id="PF00583">
    <property type="entry name" value="Acetyltransf_1"/>
    <property type="match status" value="1"/>
</dbReference>
<evidence type="ECO:0000256" key="3">
    <source>
        <dbReference type="ARBA" id="ARBA00008870"/>
    </source>
</evidence>
<dbReference type="GO" id="GO:0010485">
    <property type="term" value="F:histone H4 acetyltransferase activity"/>
    <property type="evidence" value="ECO:0007669"/>
    <property type="project" value="InterPro"/>
</dbReference>
<proteinExistence type="inferred from homology"/>
<evidence type="ECO:0000256" key="7">
    <source>
        <dbReference type="ARBA" id="ARBA00022679"/>
    </source>
</evidence>
<evidence type="ECO:0000256" key="11">
    <source>
        <dbReference type="ARBA" id="ARBA00049524"/>
    </source>
</evidence>
<keyword evidence="8" id="KW-0539">Nucleus</keyword>
<dbReference type="InterPro" id="IPR000182">
    <property type="entry name" value="GNAT_dom"/>
</dbReference>
<keyword evidence="14" id="KW-1185">Reference proteome</keyword>
<protein>
    <recommendedName>
        <fullName evidence="5">N-alpha-acetyltransferase 40</fullName>
        <ecNumber evidence="4">2.3.1.257</ecNumber>
    </recommendedName>
</protein>